<proteinExistence type="predicted"/>
<dbReference type="EMBL" id="KZ826392">
    <property type="protein sequence ID" value="PYI02596.1"/>
    <property type="molecule type" value="Genomic_DNA"/>
</dbReference>
<feature type="domain" description="DUF6924" evidence="1">
    <location>
        <begin position="56"/>
        <end position="146"/>
    </location>
</feature>
<dbReference type="Proteomes" id="UP000248423">
    <property type="component" value="Unassembled WGS sequence"/>
</dbReference>
<dbReference type="InterPro" id="IPR053832">
    <property type="entry name" value="DUF6924"/>
</dbReference>
<dbReference type="VEuPathDB" id="FungiDB:BO78DRAFT_324689"/>
<accession>A0A319DXU2</accession>
<name>A0A319DXU2_ASPSB</name>
<dbReference type="STRING" id="1448318.A0A319DXU2"/>
<feature type="non-terminal residue" evidence="2">
    <location>
        <position position="1"/>
    </location>
</feature>
<dbReference type="OrthoDB" id="4483229at2759"/>
<gene>
    <name evidence="2" type="ORF">BO78DRAFT_324689</name>
</gene>
<reference evidence="2 3" key="1">
    <citation type="submission" date="2018-02" db="EMBL/GenBank/DDBJ databases">
        <title>The genomes of Aspergillus section Nigri reveals drivers in fungal speciation.</title>
        <authorList>
            <consortium name="DOE Joint Genome Institute"/>
            <person name="Vesth T.C."/>
            <person name="Nybo J."/>
            <person name="Theobald S."/>
            <person name="Brandl J."/>
            <person name="Frisvad J.C."/>
            <person name="Nielsen K.F."/>
            <person name="Lyhne E.K."/>
            <person name="Kogle M.E."/>
            <person name="Kuo A."/>
            <person name="Riley R."/>
            <person name="Clum A."/>
            <person name="Nolan M."/>
            <person name="Lipzen A."/>
            <person name="Salamov A."/>
            <person name="Henrissat B."/>
            <person name="Wiebenga A."/>
            <person name="De vries R.P."/>
            <person name="Grigoriev I.V."/>
            <person name="Mortensen U.H."/>
            <person name="Andersen M.R."/>
            <person name="Baker S.E."/>
        </authorList>
    </citation>
    <scope>NUCLEOTIDE SEQUENCE [LARGE SCALE GENOMIC DNA]</scope>
    <source>
        <strain evidence="2 3">CBS 121057</strain>
    </source>
</reference>
<dbReference type="AlphaFoldDB" id="A0A319DXU2"/>
<dbReference type="Pfam" id="PF21962">
    <property type="entry name" value="DUF6924"/>
    <property type="match status" value="1"/>
</dbReference>
<sequence length="166" mass="18424">PQTLDKILTAAYAKRPNLRQSLYVVTTLSPATLSALTYDSVTTPPITTRFVSPFLGWSPKAVKTFVVQGVPDYSLLDYRILFIADEQTVRDKSLLLVEGYNLDDWMTVRVAPEYANVEARRLSWGKRSTDMLVELADAETDGVYRGIGGEPAIEAVQETGLETGDY</sequence>
<evidence type="ECO:0000313" key="2">
    <source>
        <dbReference type="EMBL" id="PYI02596.1"/>
    </source>
</evidence>
<evidence type="ECO:0000313" key="3">
    <source>
        <dbReference type="Proteomes" id="UP000248423"/>
    </source>
</evidence>
<protein>
    <recommendedName>
        <fullName evidence="1">DUF6924 domain-containing protein</fullName>
    </recommendedName>
</protein>
<evidence type="ECO:0000259" key="1">
    <source>
        <dbReference type="Pfam" id="PF21962"/>
    </source>
</evidence>
<keyword evidence="3" id="KW-1185">Reference proteome</keyword>
<organism evidence="2 3">
    <name type="scientific">Aspergillus sclerotiicarbonarius (strain CBS 121057 / IBT 28362)</name>
    <dbReference type="NCBI Taxonomy" id="1448318"/>
    <lineage>
        <taxon>Eukaryota</taxon>
        <taxon>Fungi</taxon>
        <taxon>Dikarya</taxon>
        <taxon>Ascomycota</taxon>
        <taxon>Pezizomycotina</taxon>
        <taxon>Eurotiomycetes</taxon>
        <taxon>Eurotiomycetidae</taxon>
        <taxon>Eurotiales</taxon>
        <taxon>Aspergillaceae</taxon>
        <taxon>Aspergillus</taxon>
        <taxon>Aspergillus subgen. Circumdati</taxon>
    </lineage>
</organism>